<dbReference type="InterPro" id="IPR007070">
    <property type="entry name" value="GPI_EtnP_transferase_1"/>
</dbReference>
<dbReference type="InterPro" id="IPR017852">
    <property type="entry name" value="GPI_EtnP_transferase_1_C"/>
</dbReference>
<evidence type="ECO:0000256" key="10">
    <source>
        <dbReference type="ARBA" id="ARBA00023136"/>
    </source>
</evidence>
<dbReference type="GO" id="GO:0051377">
    <property type="term" value="F:mannose-ethanolamine phosphotransferase activity"/>
    <property type="evidence" value="ECO:0007669"/>
    <property type="project" value="InterPro"/>
</dbReference>
<name>A0A818U961_9BILA</name>
<evidence type="ECO:0000256" key="4">
    <source>
        <dbReference type="ARBA" id="ARBA00020831"/>
    </source>
</evidence>
<feature type="transmembrane region" description="Helical" evidence="12">
    <location>
        <begin position="602"/>
        <end position="621"/>
    </location>
</feature>
<evidence type="ECO:0000256" key="11">
    <source>
        <dbReference type="ARBA" id="ARBA00023180"/>
    </source>
</evidence>
<feature type="transmembrane region" description="Helical" evidence="12">
    <location>
        <begin position="499"/>
        <end position="517"/>
    </location>
</feature>
<accession>A0A818U961</accession>
<feature type="transmembrane region" description="Helical" evidence="12">
    <location>
        <begin position="442"/>
        <end position="461"/>
    </location>
</feature>
<feature type="transmembrane region" description="Helical" evidence="12">
    <location>
        <begin position="7"/>
        <end position="26"/>
    </location>
</feature>
<comment type="pathway">
    <text evidence="2">Glycolipid biosynthesis; glycosylphosphatidylinositol-anchor biosynthesis.</text>
</comment>
<keyword evidence="7 12" id="KW-0812">Transmembrane</keyword>
<keyword evidence="10 12" id="KW-0472">Membrane</keyword>
<evidence type="ECO:0000259" key="13">
    <source>
        <dbReference type="Pfam" id="PF04987"/>
    </source>
</evidence>
<feature type="transmembrane region" description="Helical" evidence="12">
    <location>
        <begin position="783"/>
        <end position="801"/>
    </location>
</feature>
<feature type="transmembrane region" description="Helical" evidence="12">
    <location>
        <begin position="747"/>
        <end position="771"/>
    </location>
</feature>
<evidence type="ECO:0000256" key="2">
    <source>
        <dbReference type="ARBA" id="ARBA00004687"/>
    </source>
</evidence>
<feature type="transmembrane region" description="Helical" evidence="12">
    <location>
        <begin position="656"/>
        <end position="673"/>
    </location>
</feature>
<feature type="transmembrane region" description="Helical" evidence="12">
    <location>
        <begin position="627"/>
        <end position="649"/>
    </location>
</feature>
<dbReference type="PANTHER" id="PTHR12250">
    <property type="entry name" value="PHOSPHATIDYLINOSITOL GLYCAN, CLASS N"/>
    <property type="match status" value="1"/>
</dbReference>
<dbReference type="InterPro" id="IPR037671">
    <property type="entry name" value="PIGN_N"/>
</dbReference>
<feature type="transmembrane region" description="Helical" evidence="12">
    <location>
        <begin position="813"/>
        <end position="836"/>
    </location>
</feature>
<dbReference type="EMBL" id="CAJOBD010000625">
    <property type="protein sequence ID" value="CAF3697773.1"/>
    <property type="molecule type" value="Genomic_DNA"/>
</dbReference>
<evidence type="ECO:0000256" key="6">
    <source>
        <dbReference type="ARBA" id="ARBA00022679"/>
    </source>
</evidence>
<evidence type="ECO:0000256" key="1">
    <source>
        <dbReference type="ARBA" id="ARBA00004477"/>
    </source>
</evidence>
<reference evidence="14" key="1">
    <citation type="submission" date="2021-02" db="EMBL/GenBank/DDBJ databases">
        <authorList>
            <person name="Nowell W R."/>
        </authorList>
    </citation>
    <scope>NUCLEOTIDE SEQUENCE</scope>
</reference>
<protein>
    <recommendedName>
        <fullName evidence="4">GPI ethanolamine phosphate transferase 1</fullName>
    </recommendedName>
</protein>
<feature type="domain" description="GPI ethanolamine phosphate transferase 1 C-terminal" evidence="13">
    <location>
        <begin position="403"/>
        <end position="805"/>
    </location>
</feature>
<evidence type="ECO:0000313" key="14">
    <source>
        <dbReference type="EMBL" id="CAF3697773.1"/>
    </source>
</evidence>
<feature type="transmembrane region" description="Helical" evidence="12">
    <location>
        <begin position="708"/>
        <end position="727"/>
    </location>
</feature>
<keyword evidence="5" id="KW-0337">GPI-anchor biosynthesis</keyword>
<dbReference type="PANTHER" id="PTHR12250:SF0">
    <property type="entry name" value="GPI ETHANOLAMINE PHOSPHATE TRANSFERASE 1"/>
    <property type="match status" value="1"/>
</dbReference>
<keyword evidence="11" id="KW-0325">Glycoprotein</keyword>
<comment type="subcellular location">
    <subcellularLocation>
        <location evidence="1">Endoplasmic reticulum membrane</location>
        <topology evidence="1">Multi-pass membrane protein</topology>
    </subcellularLocation>
</comment>
<dbReference type="InterPro" id="IPR017850">
    <property type="entry name" value="Alkaline_phosphatase_core_sf"/>
</dbReference>
<gene>
    <name evidence="14" type="ORF">JBS370_LOCUS9296</name>
</gene>
<dbReference type="Pfam" id="PF04987">
    <property type="entry name" value="PigN"/>
    <property type="match status" value="1"/>
</dbReference>
<feature type="transmembrane region" description="Helical" evidence="12">
    <location>
        <begin position="467"/>
        <end position="487"/>
    </location>
</feature>
<dbReference type="SUPFAM" id="SSF53649">
    <property type="entry name" value="Alkaline phosphatase-like"/>
    <property type="match status" value="1"/>
</dbReference>
<keyword evidence="8" id="KW-0256">Endoplasmic reticulum</keyword>
<keyword evidence="6" id="KW-0808">Transferase</keyword>
<evidence type="ECO:0000256" key="12">
    <source>
        <dbReference type="SAM" id="Phobius"/>
    </source>
</evidence>
<evidence type="ECO:0000256" key="8">
    <source>
        <dbReference type="ARBA" id="ARBA00022824"/>
    </source>
</evidence>
<comment type="caution">
    <text evidence="14">The sequence shown here is derived from an EMBL/GenBank/DDBJ whole genome shotgun (WGS) entry which is preliminary data.</text>
</comment>
<evidence type="ECO:0000256" key="7">
    <source>
        <dbReference type="ARBA" id="ARBA00022692"/>
    </source>
</evidence>
<feature type="transmembrane region" description="Helical" evidence="12">
    <location>
        <begin position="523"/>
        <end position="539"/>
    </location>
</feature>
<evidence type="ECO:0000256" key="3">
    <source>
        <dbReference type="ARBA" id="ARBA00008400"/>
    </source>
</evidence>
<dbReference type="GO" id="GO:0005789">
    <property type="term" value="C:endoplasmic reticulum membrane"/>
    <property type="evidence" value="ECO:0007669"/>
    <property type="project" value="UniProtKB-SubCell"/>
</dbReference>
<evidence type="ECO:0000313" key="15">
    <source>
        <dbReference type="Proteomes" id="UP000663836"/>
    </source>
</evidence>
<feature type="transmembrane region" description="Helical" evidence="12">
    <location>
        <begin position="575"/>
        <end position="595"/>
    </location>
</feature>
<dbReference type="Proteomes" id="UP000663836">
    <property type="component" value="Unassembled WGS sequence"/>
</dbReference>
<dbReference type="GO" id="GO:0006506">
    <property type="term" value="P:GPI anchor biosynthetic process"/>
    <property type="evidence" value="ECO:0007669"/>
    <property type="project" value="UniProtKB-UniPathway"/>
</dbReference>
<proteinExistence type="inferred from homology"/>
<feature type="transmembrane region" description="Helical" evidence="12">
    <location>
        <begin position="551"/>
        <end position="569"/>
    </location>
</feature>
<dbReference type="UniPathway" id="UPA00196"/>
<dbReference type="InterPro" id="IPR002591">
    <property type="entry name" value="Phosphodiest/P_Trfase"/>
</dbReference>
<dbReference type="Pfam" id="PF01663">
    <property type="entry name" value="Phosphodiest"/>
    <property type="match status" value="1"/>
</dbReference>
<evidence type="ECO:0000256" key="5">
    <source>
        <dbReference type="ARBA" id="ARBA00022502"/>
    </source>
</evidence>
<organism evidence="14 15">
    <name type="scientific">Rotaria sordida</name>
    <dbReference type="NCBI Taxonomy" id="392033"/>
    <lineage>
        <taxon>Eukaryota</taxon>
        <taxon>Metazoa</taxon>
        <taxon>Spiralia</taxon>
        <taxon>Gnathifera</taxon>
        <taxon>Rotifera</taxon>
        <taxon>Eurotatoria</taxon>
        <taxon>Bdelloidea</taxon>
        <taxon>Philodinida</taxon>
        <taxon>Philodinidae</taxon>
        <taxon>Rotaria</taxon>
    </lineage>
</organism>
<comment type="similarity">
    <text evidence="3">Belongs to the PIGG/PIGN/PIGO family. PIGN subfamily.</text>
</comment>
<feature type="transmembrane region" description="Helical" evidence="12">
    <location>
        <begin position="411"/>
        <end position="430"/>
    </location>
</feature>
<evidence type="ECO:0000256" key="9">
    <source>
        <dbReference type="ARBA" id="ARBA00022989"/>
    </source>
</evidence>
<keyword evidence="9 12" id="KW-1133">Transmembrane helix</keyword>
<dbReference type="CDD" id="cd16020">
    <property type="entry name" value="GPI_EPT_1"/>
    <property type="match status" value="1"/>
</dbReference>
<sequence length="1307" mass="153678">METKRFIILILLSHLVLFYSIFDVYFTSPINHGMPVHRSTQSPRAKRLVLFVADGLRADKLFQQLNNTPYLNSIIQNRTSLSGISHTRVPTESRPGHVAIISGFYEDVSAVTRGWKENPVEFDSIFNRSTYTFGFGSPDIVPMFKRGQSYEHFYIECYGADNEEFGNERAHELDLWVERQFENFLLNNTLKNELHKDKIIFFFHLIGIDTNGHSYKPWSNIYMKNIHIVDGIIQRLENLIENYYKYDQKTTYVFTSDHGMTDWGSHGAGDDTETLTPLIIWGSGIRSSRHTDVHIEQADLCPLMSYFLGLDYSINSVGRLPIDYLLPVDEDLLQAYLQNARQLLEQVHKQYDLLKQRLLFFKSYDLNEEKFFKRMETVEGYMNLYQIRDDIKDFMHRVALASHYYHTYRRFLLSILIIVGFLTSICTILYQLNPMKPLSSSIALLCKIISILIFILLIIEQSPWTHLLYPALVCIHIWLSANFAINWIRQKVFSQIKYISFWLNLFMIGIFLQTYILPFFYRWTMSIGVFLLFIDAIRRCQGSLLHDRRRLAYGILLLIILIFPFLPTVGTIKITLSWCTVLSGIITLILHYLYFKSDSQQLYIYYIQRICLILAIIDNYFVHNLSIRSPLIHILSWILLIISCFLPFFSLSIYRLKRLIIIFTSILTIYILLSTQYESLFVLFLCLLMLTWIITYEQQQQQENIRLFTFQSLLFIFLAFFGTGNFASINSFDPSIVYCFLTIFNPFLMGFVIIFKYILPILIVTCATAYIIKNPDMIKNFRLYTLIICDLLALELFFFIKTEGSWLDIGESISRYVILMAMIVILIAFHFLAIIVNLTKSDLSQNNEQNIFARFYSNFVQLYRPVLSKSYSSELNYEQSIEHYRFVFNEKEYSKISEESIIMLNTNIIERTIIYHPTPNFEIIGTRYFYHRNPKENDSIEIELINPIDYIFRNVQKPDHYFYLSSFDSLEYLTEVPIMPYYEVIFNCTSLFSIDKQIRPPLLSYINKNIQWTPRYVLDLSLFNTDKQPTMHAYADIRNHGEQSIVIKEAEFIAGDINLYQRPMEYLRADSSYAKRMYIPESSGGTDNSFIHTLDEQASGTHIYELSLPSSITLIPRSIKSIKFFETNVTIERFLYYSSVFSTVNSHGKLLNSFNLTSHNNFIPNGFLTLHEQGRFIGQIYLPDITQGETYTMKFGYDADVIYRRQVKILEDNKKSKFITYNVEYIFENYKLSHDIHLYFIESFTSLKYFQIKNISISNDNKNLPDLISYGTDLRGYMIIPCQRIPKIISYNLITYKIKSKLYIHEQ</sequence>
<dbReference type="Gene3D" id="3.40.720.10">
    <property type="entry name" value="Alkaline Phosphatase, subunit A"/>
    <property type="match status" value="1"/>
</dbReference>